<accession>A0A1A8Y2I4</accession>
<reference evidence="2 3" key="1">
    <citation type="submission" date="2016-06" db="EMBL/GenBank/DDBJ databases">
        <authorList>
            <person name="Kjaerup R.B."/>
            <person name="Dalgaard T.S."/>
            <person name="Juul-Madsen H.R."/>
        </authorList>
    </citation>
    <scope>NUCLEOTIDE SEQUENCE [LARGE SCALE GENOMIC DNA]</scope>
    <source>
        <strain evidence="2">2</strain>
    </source>
</reference>
<dbReference type="RefSeq" id="WP_186412719.1">
    <property type="nucleotide sequence ID" value="NZ_FLQY01000399.1"/>
</dbReference>
<organism evidence="2 3">
    <name type="scientific">Candidatus Propionivibrio aalborgensis</name>
    <dbReference type="NCBI Taxonomy" id="1860101"/>
    <lineage>
        <taxon>Bacteria</taxon>
        <taxon>Pseudomonadati</taxon>
        <taxon>Pseudomonadota</taxon>
        <taxon>Betaproteobacteria</taxon>
        <taxon>Rhodocyclales</taxon>
        <taxon>Rhodocyclaceae</taxon>
        <taxon>Propionivibrio</taxon>
    </lineage>
</organism>
<name>A0A1A8Y2I4_9RHOO</name>
<keyword evidence="1" id="KW-0812">Transmembrane</keyword>
<gene>
    <name evidence="2" type="ORF">PROAA_930003</name>
</gene>
<evidence type="ECO:0000256" key="1">
    <source>
        <dbReference type="SAM" id="Phobius"/>
    </source>
</evidence>
<keyword evidence="1" id="KW-0472">Membrane</keyword>
<feature type="transmembrane region" description="Helical" evidence="1">
    <location>
        <begin position="42"/>
        <end position="65"/>
    </location>
</feature>
<feature type="transmembrane region" description="Helical" evidence="1">
    <location>
        <begin position="7"/>
        <end position="36"/>
    </location>
</feature>
<evidence type="ECO:0008006" key="4">
    <source>
        <dbReference type="Google" id="ProtNLM"/>
    </source>
</evidence>
<keyword evidence="1" id="KW-1133">Transmembrane helix</keyword>
<protein>
    <recommendedName>
        <fullName evidence="4">Transmembrane protein</fullName>
    </recommendedName>
</protein>
<dbReference type="AlphaFoldDB" id="A0A1A8Y2I4"/>
<sequence>METFGNVIFWMIKIFLLLIGFALILGGGFCVVMPLFERSGGYGVIFVGVGLAALLIGCITFWAALRIIRKSSAAQAQAQAAEEQQRVGRAGAGEGE</sequence>
<evidence type="ECO:0000313" key="3">
    <source>
        <dbReference type="Proteomes" id="UP000199600"/>
    </source>
</evidence>
<dbReference type="Proteomes" id="UP000199600">
    <property type="component" value="Unassembled WGS sequence"/>
</dbReference>
<dbReference type="EMBL" id="FLQY01000399">
    <property type="protein sequence ID" value="SBT11176.1"/>
    <property type="molecule type" value="Genomic_DNA"/>
</dbReference>
<keyword evidence="3" id="KW-1185">Reference proteome</keyword>
<proteinExistence type="predicted"/>
<evidence type="ECO:0000313" key="2">
    <source>
        <dbReference type="EMBL" id="SBT11176.1"/>
    </source>
</evidence>